<feature type="compositionally biased region" description="Acidic residues" evidence="8">
    <location>
        <begin position="391"/>
        <end position="400"/>
    </location>
</feature>
<keyword evidence="6" id="KW-0413">Isomerase</keyword>
<evidence type="ECO:0000256" key="1">
    <source>
        <dbReference type="ARBA" id="ARBA00000971"/>
    </source>
</evidence>
<accession>A0A9W7GGP6</accession>
<comment type="catalytic activity">
    <reaction evidence="1">
        <text>[protein]-peptidylproline (omega=180) = [protein]-peptidylproline (omega=0)</text>
        <dbReference type="Rhea" id="RHEA:16237"/>
        <dbReference type="Rhea" id="RHEA-COMP:10747"/>
        <dbReference type="Rhea" id="RHEA-COMP:10748"/>
        <dbReference type="ChEBI" id="CHEBI:83833"/>
        <dbReference type="ChEBI" id="CHEBI:83834"/>
        <dbReference type="EC" id="5.2.1.8"/>
    </reaction>
</comment>
<evidence type="ECO:0000256" key="3">
    <source>
        <dbReference type="ARBA" id="ARBA00022574"/>
    </source>
</evidence>
<protein>
    <recommendedName>
        <fullName evidence="2">peptidylprolyl isomerase</fullName>
        <ecNumber evidence="2">5.2.1.8</ecNumber>
    </recommendedName>
</protein>
<dbReference type="PROSITE" id="PS50072">
    <property type="entry name" value="CSA_PPIASE_2"/>
    <property type="match status" value="1"/>
</dbReference>
<dbReference type="InterPro" id="IPR029000">
    <property type="entry name" value="Cyclophilin-like_dom_sf"/>
</dbReference>
<dbReference type="PANTHER" id="PTHR45625:SF4">
    <property type="entry name" value="PEPTIDYLPROLYL ISOMERASE DOMAIN AND WD REPEAT-CONTAINING PROTEIN 1"/>
    <property type="match status" value="1"/>
</dbReference>
<dbReference type="GO" id="GO:0003755">
    <property type="term" value="F:peptidyl-prolyl cis-trans isomerase activity"/>
    <property type="evidence" value="ECO:0007669"/>
    <property type="project" value="UniProtKB-KW"/>
</dbReference>
<dbReference type="EC" id="5.2.1.8" evidence="2"/>
<evidence type="ECO:0000256" key="8">
    <source>
        <dbReference type="SAM" id="MobiDB-lite"/>
    </source>
</evidence>
<dbReference type="PROSITE" id="PS50082">
    <property type="entry name" value="WD_REPEATS_2"/>
    <property type="match status" value="1"/>
</dbReference>
<evidence type="ECO:0000313" key="10">
    <source>
        <dbReference type="EMBL" id="GMI45464.1"/>
    </source>
</evidence>
<dbReference type="SUPFAM" id="SSF50978">
    <property type="entry name" value="WD40 repeat-like"/>
    <property type="match status" value="1"/>
</dbReference>
<comment type="caution">
    <text evidence="10">The sequence shown here is derived from an EMBL/GenBank/DDBJ whole genome shotgun (WGS) entry which is preliminary data.</text>
</comment>
<evidence type="ECO:0000256" key="7">
    <source>
        <dbReference type="PROSITE-ProRule" id="PRU00221"/>
    </source>
</evidence>
<gene>
    <name evidence="10" type="ORF">TrCOL_g8535</name>
</gene>
<keyword evidence="4" id="KW-0677">Repeat</keyword>
<evidence type="ECO:0000256" key="5">
    <source>
        <dbReference type="ARBA" id="ARBA00023110"/>
    </source>
</evidence>
<feature type="region of interest" description="Disordered" evidence="8">
    <location>
        <begin position="390"/>
        <end position="420"/>
    </location>
</feature>
<dbReference type="Pfam" id="PF00400">
    <property type="entry name" value="WD40"/>
    <property type="match status" value="1"/>
</dbReference>
<name>A0A9W7GGP6_9STRA</name>
<keyword evidence="3 7" id="KW-0853">WD repeat</keyword>
<dbReference type="Pfam" id="PF00160">
    <property type="entry name" value="Pro_isomerase"/>
    <property type="match status" value="1"/>
</dbReference>
<feature type="repeat" description="WD" evidence="7">
    <location>
        <begin position="1"/>
        <end position="31"/>
    </location>
</feature>
<sequence>MHRSPITLCLPIPFNGMLLTASTDGVVKIWKRTGSRQAVEFVKSYRSHDGSALCGAATRGASRDGGGGGRTAVTVGEDGCIKVYDMTTFDVRGMINCGKGTFGGCCEFVGRSETGLAVAVKGGGNINVYDLDKMDSAPVKVIKCHPGQVTGIWVGGDGTAVSGDDLGFLEVWDGGTNNDLLEVGKPLPNSKVTWELEKNDLRSLARKKNGVVAIKGPKAGGGAKFAVYGSDRRIRVFDRETMKVVAKYSDAVKNMEKTEMEHFDNLQKGSMVNREREMSSTGLSGVGMDWLGDGRILIFPTGSGIQVVDTETHQVLRTLGGRDAGNVRFLGVCAAGDDGKVDKQLALARGKGSGEAVDRTKEGEEGKRDPMLVALGWGAKRFYVFSKYGKDDEEGGEEGERDVLNEPPDREDLLLGNQGRGEDPKLGKEAIIRTTMGDIHLKLFGDQCPRTVENFSGHGRSGYYEGTVMHRVIKGFMLQMGDPKGDGTGGESIWGGEFEDEIVQGLRHDRAFTVSMANAGPGTNGSQFFVTTVPTPWLDGKHTVFGRVTRGMDVCTAIEGTATDHADRPVTDIKILKVDIMN</sequence>
<dbReference type="SMART" id="SM00320">
    <property type="entry name" value="WD40"/>
    <property type="match status" value="4"/>
</dbReference>
<dbReference type="PANTHER" id="PTHR45625">
    <property type="entry name" value="PEPTIDYL-PROLYL CIS-TRANS ISOMERASE-RELATED"/>
    <property type="match status" value="1"/>
</dbReference>
<dbReference type="SUPFAM" id="SSF50891">
    <property type="entry name" value="Cyclophilin-like"/>
    <property type="match status" value="1"/>
</dbReference>
<feature type="compositionally biased region" description="Basic and acidic residues" evidence="8">
    <location>
        <begin position="401"/>
        <end position="413"/>
    </location>
</feature>
<keyword evidence="11" id="KW-1185">Reference proteome</keyword>
<dbReference type="Proteomes" id="UP001165065">
    <property type="component" value="Unassembled WGS sequence"/>
</dbReference>
<dbReference type="EMBL" id="BRYA01000248">
    <property type="protein sequence ID" value="GMI45464.1"/>
    <property type="molecule type" value="Genomic_DNA"/>
</dbReference>
<reference evidence="11" key="1">
    <citation type="journal article" date="2023" name="Commun. Biol.">
        <title>Genome analysis of Parmales, the sister group of diatoms, reveals the evolutionary specialization of diatoms from phago-mixotrophs to photoautotrophs.</title>
        <authorList>
            <person name="Ban H."/>
            <person name="Sato S."/>
            <person name="Yoshikawa S."/>
            <person name="Yamada K."/>
            <person name="Nakamura Y."/>
            <person name="Ichinomiya M."/>
            <person name="Sato N."/>
            <person name="Blanc-Mathieu R."/>
            <person name="Endo H."/>
            <person name="Kuwata A."/>
            <person name="Ogata H."/>
        </authorList>
    </citation>
    <scope>NUCLEOTIDE SEQUENCE [LARGE SCALE GENOMIC DNA]</scope>
</reference>
<dbReference type="InterPro" id="IPR001680">
    <property type="entry name" value="WD40_rpt"/>
</dbReference>
<evidence type="ECO:0000256" key="4">
    <source>
        <dbReference type="ARBA" id="ARBA00022737"/>
    </source>
</evidence>
<evidence type="ECO:0000256" key="2">
    <source>
        <dbReference type="ARBA" id="ARBA00013194"/>
    </source>
</evidence>
<evidence type="ECO:0000313" key="11">
    <source>
        <dbReference type="Proteomes" id="UP001165065"/>
    </source>
</evidence>
<dbReference type="InterPro" id="IPR015943">
    <property type="entry name" value="WD40/YVTN_repeat-like_dom_sf"/>
</dbReference>
<dbReference type="OrthoDB" id="10264753at2759"/>
<dbReference type="Gene3D" id="2.130.10.10">
    <property type="entry name" value="YVTN repeat-like/Quinoprotein amine dehydrogenase"/>
    <property type="match status" value="1"/>
</dbReference>
<dbReference type="InterPro" id="IPR036322">
    <property type="entry name" value="WD40_repeat_dom_sf"/>
</dbReference>
<organism evidence="10 11">
    <name type="scientific">Triparma columacea</name>
    <dbReference type="NCBI Taxonomy" id="722753"/>
    <lineage>
        <taxon>Eukaryota</taxon>
        <taxon>Sar</taxon>
        <taxon>Stramenopiles</taxon>
        <taxon>Ochrophyta</taxon>
        <taxon>Bolidophyceae</taxon>
        <taxon>Parmales</taxon>
        <taxon>Triparmaceae</taxon>
        <taxon>Triparma</taxon>
    </lineage>
</organism>
<dbReference type="InterPro" id="IPR044666">
    <property type="entry name" value="Cyclophilin_A-like"/>
</dbReference>
<evidence type="ECO:0000259" key="9">
    <source>
        <dbReference type="PROSITE" id="PS50072"/>
    </source>
</evidence>
<proteinExistence type="predicted"/>
<dbReference type="Gene3D" id="2.40.100.10">
    <property type="entry name" value="Cyclophilin-like"/>
    <property type="match status" value="1"/>
</dbReference>
<keyword evidence="5" id="KW-0697">Rotamase</keyword>
<feature type="domain" description="PPIase cyclophilin-type" evidence="9">
    <location>
        <begin position="434"/>
        <end position="580"/>
    </location>
</feature>
<dbReference type="PRINTS" id="PR00153">
    <property type="entry name" value="CSAPPISMRASE"/>
</dbReference>
<dbReference type="GO" id="GO:0005634">
    <property type="term" value="C:nucleus"/>
    <property type="evidence" value="ECO:0007669"/>
    <property type="project" value="UniProtKB-ARBA"/>
</dbReference>
<dbReference type="InterPro" id="IPR002130">
    <property type="entry name" value="Cyclophilin-type_PPIase_dom"/>
</dbReference>
<dbReference type="AlphaFoldDB" id="A0A9W7GGP6"/>
<dbReference type="FunFam" id="2.40.100.10:FF:000003">
    <property type="entry name" value="Peptidylprolyl isomerase domain and WD repeat-containing 1"/>
    <property type="match status" value="1"/>
</dbReference>
<evidence type="ECO:0000256" key="6">
    <source>
        <dbReference type="ARBA" id="ARBA00023235"/>
    </source>
</evidence>